<keyword evidence="1" id="KW-0472">Membrane</keyword>
<gene>
    <name evidence="2" type="ORF">FB550_10870</name>
</gene>
<protein>
    <submittedName>
        <fullName evidence="2">Uncharacterized protein</fullName>
    </submittedName>
</protein>
<name>A0A561D5U2_9BACI</name>
<reference evidence="2 3" key="1">
    <citation type="submission" date="2019-06" db="EMBL/GenBank/DDBJ databases">
        <title>Sorghum-associated microbial communities from plants grown in Nebraska, USA.</title>
        <authorList>
            <person name="Schachtman D."/>
        </authorList>
    </citation>
    <scope>NUCLEOTIDE SEQUENCE [LARGE SCALE GENOMIC DNA]</scope>
    <source>
        <strain evidence="2 3">2482</strain>
    </source>
</reference>
<proteinExistence type="predicted"/>
<keyword evidence="1" id="KW-0812">Transmembrane</keyword>
<organism evidence="2 3">
    <name type="scientific">Neobacillus bataviensis</name>
    <dbReference type="NCBI Taxonomy" id="220685"/>
    <lineage>
        <taxon>Bacteria</taxon>
        <taxon>Bacillati</taxon>
        <taxon>Bacillota</taxon>
        <taxon>Bacilli</taxon>
        <taxon>Bacillales</taxon>
        <taxon>Bacillaceae</taxon>
        <taxon>Neobacillus</taxon>
    </lineage>
</organism>
<accession>A0A561D5U2</accession>
<comment type="caution">
    <text evidence="2">The sequence shown here is derived from an EMBL/GenBank/DDBJ whole genome shotgun (WGS) entry which is preliminary data.</text>
</comment>
<keyword evidence="1" id="KW-1133">Transmembrane helix</keyword>
<dbReference type="AlphaFoldDB" id="A0A561D5U2"/>
<evidence type="ECO:0000313" key="3">
    <source>
        <dbReference type="Proteomes" id="UP000319671"/>
    </source>
</evidence>
<dbReference type="EMBL" id="VIVN01000008">
    <property type="protein sequence ID" value="TWD98816.1"/>
    <property type="molecule type" value="Genomic_DNA"/>
</dbReference>
<evidence type="ECO:0000313" key="2">
    <source>
        <dbReference type="EMBL" id="TWD98816.1"/>
    </source>
</evidence>
<keyword evidence="3" id="KW-1185">Reference proteome</keyword>
<dbReference type="Proteomes" id="UP000319671">
    <property type="component" value="Unassembled WGS sequence"/>
</dbReference>
<sequence>MEKYLWPWQSKVVIDDPWVFYTFLFCLSFILSIITWIRKKRKDVRKE</sequence>
<evidence type="ECO:0000256" key="1">
    <source>
        <dbReference type="SAM" id="Phobius"/>
    </source>
</evidence>
<feature type="transmembrane region" description="Helical" evidence="1">
    <location>
        <begin position="18"/>
        <end position="37"/>
    </location>
</feature>